<dbReference type="Gene3D" id="3.40.50.150">
    <property type="entry name" value="Vaccinia Virus protein VP39"/>
    <property type="match status" value="1"/>
</dbReference>
<dbReference type="Pfam" id="PF13649">
    <property type="entry name" value="Methyltransf_25"/>
    <property type="match status" value="1"/>
</dbReference>
<evidence type="ECO:0000313" key="6">
    <source>
        <dbReference type="EMBL" id="EEN55424.1"/>
    </source>
</evidence>
<evidence type="ECO:0000256" key="2">
    <source>
        <dbReference type="ARBA" id="ARBA00022737"/>
    </source>
</evidence>
<dbReference type="EMBL" id="GG666560">
    <property type="protein sequence ID" value="EEN55424.1"/>
    <property type="molecule type" value="Genomic_DNA"/>
</dbReference>
<dbReference type="SUPFAM" id="SSF53335">
    <property type="entry name" value="S-adenosyl-L-methionine-dependent methyltransferases"/>
    <property type="match status" value="1"/>
</dbReference>
<dbReference type="STRING" id="7739.C3YW95"/>
<evidence type="ECO:0000259" key="5">
    <source>
        <dbReference type="Pfam" id="PF13649"/>
    </source>
</evidence>
<dbReference type="InParanoid" id="C3YW95"/>
<evidence type="ECO:0000256" key="3">
    <source>
        <dbReference type="SAM" id="MobiDB-lite"/>
    </source>
</evidence>
<keyword evidence="1" id="KW-0433">Leucine-rich repeat</keyword>
<dbReference type="Gene3D" id="3.80.10.10">
    <property type="entry name" value="Ribonuclease Inhibitor"/>
    <property type="match status" value="1"/>
</dbReference>
<dbReference type="PANTHER" id="PTHR43564:SF2">
    <property type="entry name" value="BLR6059 PROTEIN"/>
    <property type="match status" value="1"/>
</dbReference>
<name>C3YW95_BRAFL</name>
<dbReference type="eggNOG" id="KOG0619">
    <property type="taxonomic scope" value="Eukaryota"/>
</dbReference>
<feature type="compositionally biased region" description="Basic and acidic residues" evidence="3">
    <location>
        <begin position="923"/>
        <end position="932"/>
    </location>
</feature>
<dbReference type="SMART" id="SM00369">
    <property type="entry name" value="LRR_TYP"/>
    <property type="match status" value="3"/>
</dbReference>
<keyword evidence="4" id="KW-1133">Transmembrane helix</keyword>
<keyword evidence="4" id="KW-0812">Transmembrane</keyword>
<accession>C3YW95</accession>
<dbReference type="InterPro" id="IPR041698">
    <property type="entry name" value="Methyltransf_25"/>
</dbReference>
<keyword evidence="4" id="KW-0472">Membrane</keyword>
<dbReference type="InterPro" id="IPR029063">
    <property type="entry name" value="SAM-dependent_MTases_sf"/>
</dbReference>
<protein>
    <recommendedName>
        <fullName evidence="5">Methyltransferase domain-containing protein</fullName>
    </recommendedName>
</protein>
<organism>
    <name type="scientific">Branchiostoma floridae</name>
    <name type="common">Florida lancelet</name>
    <name type="synonym">Amphioxus</name>
    <dbReference type="NCBI Taxonomy" id="7739"/>
    <lineage>
        <taxon>Eukaryota</taxon>
        <taxon>Metazoa</taxon>
        <taxon>Chordata</taxon>
        <taxon>Cephalochordata</taxon>
        <taxon>Leptocardii</taxon>
        <taxon>Amphioxiformes</taxon>
        <taxon>Branchiostomatidae</taxon>
        <taxon>Branchiostoma</taxon>
    </lineage>
</organism>
<reference evidence="6" key="1">
    <citation type="journal article" date="2008" name="Nature">
        <title>The amphioxus genome and the evolution of the chordate karyotype.</title>
        <authorList>
            <consortium name="US DOE Joint Genome Institute (JGI-PGF)"/>
            <person name="Putnam N.H."/>
            <person name="Butts T."/>
            <person name="Ferrier D.E.K."/>
            <person name="Furlong R.F."/>
            <person name="Hellsten U."/>
            <person name="Kawashima T."/>
            <person name="Robinson-Rechavi M."/>
            <person name="Shoguchi E."/>
            <person name="Terry A."/>
            <person name="Yu J.-K."/>
            <person name="Benito-Gutierrez E.L."/>
            <person name="Dubchak I."/>
            <person name="Garcia-Fernandez J."/>
            <person name="Gibson-Brown J.J."/>
            <person name="Grigoriev I.V."/>
            <person name="Horton A.C."/>
            <person name="de Jong P.J."/>
            <person name="Jurka J."/>
            <person name="Kapitonov V.V."/>
            <person name="Kohara Y."/>
            <person name="Kuroki Y."/>
            <person name="Lindquist E."/>
            <person name="Lucas S."/>
            <person name="Osoegawa K."/>
            <person name="Pennacchio L.A."/>
            <person name="Salamov A.A."/>
            <person name="Satou Y."/>
            <person name="Sauka-Spengler T."/>
            <person name="Schmutz J."/>
            <person name="Shin-I T."/>
            <person name="Toyoda A."/>
            <person name="Bronner-Fraser M."/>
            <person name="Fujiyama A."/>
            <person name="Holland L.Z."/>
            <person name="Holland P.W.H."/>
            <person name="Satoh N."/>
            <person name="Rokhsar D.S."/>
        </authorList>
    </citation>
    <scope>NUCLEOTIDE SEQUENCE [LARGE SCALE GENOMIC DNA]</scope>
    <source>
        <strain evidence="6">S238N-H82</strain>
        <tissue evidence="6">Testes</tissue>
    </source>
</reference>
<dbReference type="CDD" id="cd02440">
    <property type="entry name" value="AdoMet_MTases"/>
    <property type="match status" value="1"/>
</dbReference>
<dbReference type="PANTHER" id="PTHR43564">
    <property type="entry name" value="KYNURENINE FORMAMIDASE-LIKE PROTEIN"/>
    <property type="match status" value="1"/>
</dbReference>
<evidence type="ECO:0000256" key="1">
    <source>
        <dbReference type="ARBA" id="ARBA00022614"/>
    </source>
</evidence>
<dbReference type="InterPro" id="IPR001611">
    <property type="entry name" value="Leu-rich_rpt"/>
</dbReference>
<dbReference type="InterPro" id="IPR032675">
    <property type="entry name" value="LRR_dom_sf"/>
</dbReference>
<dbReference type="eggNOG" id="KOG1541">
    <property type="taxonomic scope" value="Eukaryota"/>
</dbReference>
<evidence type="ECO:0000256" key="4">
    <source>
        <dbReference type="SAM" id="Phobius"/>
    </source>
</evidence>
<dbReference type="InterPro" id="IPR003591">
    <property type="entry name" value="Leu-rich_rpt_typical-subtyp"/>
</dbReference>
<feature type="transmembrane region" description="Helical" evidence="4">
    <location>
        <begin position="780"/>
        <end position="803"/>
    </location>
</feature>
<dbReference type="SUPFAM" id="SSF52058">
    <property type="entry name" value="L domain-like"/>
    <property type="match status" value="1"/>
</dbReference>
<keyword evidence="2" id="KW-0677">Repeat</keyword>
<dbReference type="AlphaFoldDB" id="C3YW95"/>
<dbReference type="PROSITE" id="PS51450">
    <property type="entry name" value="LRR"/>
    <property type="match status" value="1"/>
</dbReference>
<gene>
    <name evidence="6" type="ORF">BRAFLDRAFT_130131</name>
</gene>
<feature type="domain" description="Methyltransferase" evidence="5">
    <location>
        <begin position="72"/>
        <end position="163"/>
    </location>
</feature>
<proteinExistence type="predicted"/>
<dbReference type="Pfam" id="PF13855">
    <property type="entry name" value="LRR_8"/>
    <property type="match status" value="1"/>
</dbReference>
<feature type="region of interest" description="Disordered" evidence="3">
    <location>
        <begin position="910"/>
        <end position="945"/>
    </location>
</feature>
<sequence length="1035" mass="113916">MAGTDGTVDVQLSDTLCHGAQKTGMTREEVFRYYDTWADRYDKDLFDLNYNGPRQCAEALAEVLSGNKAARILDVAAGTGLCAMELIKLGYTNLDAIDGSQGMLDIAQSRNLYHRYICDFLGPRRLDIQDDHYDAIACCGSFSQGHLKDDCFPELIRIVKPGGLICIAMREEFLHTVEAYRDKLEPAMVTLEEKGSWEQVARSDWPSLLPRRQEGYYDEWAKRQELPDVADDGEEESRDNPLYDLLMPGINASNWQSCRKVSVAKCGVGNSGYVDHKYRYDTGAYRYKWTKYPDEPTSYKGPFITVSLSQLFQSCQVCSNETRPTLVGPTQSPLTDFRTSIMIVDNDVGELDIEKAEILSQIPCGTDCRLWFVGCNIMDIEGGAFAKLPQVSTLVIWRSSVQTLSLRNGTFAGMEGLNRLMLLENNMTHLEAIKSVEHVRVVQNKLRAIDAGIFLGLGHLHVLKLEGNRISHIADGAFHSNAELLSLNLAGNRLTFLSGGWFKSTIPPDITVRGNTIAAIALQERVLRLTHVELDNPPRCTCANAWLYEHGGNIPKFRQRFVSAIRVPPAAGCPDLSLMRNPRESVNPSALSCPAPLVEIVNIEREAAYKYTTSGNIYWEQLPQVSCTFHGSHYSVNITYDTNTTTHASLPTGNLTVRVVTDLKAEGWVRCKGPKNLLKESGNPSLCFNFMGKSSFTFWLETAEPLSFGNTTCTAFSETGSHTAVFMASERAHSDTTTLPATEISLINTTPFSISTTHLRTDISTTPLSTSASDDGYGDLTWYIVWAAIGVLSAAAVVVWGCVSCIRRRLRRKAQDQAHAAVPTRNVNGITACSRWPVQDQGNLDESVINPYAEGGFDDHDSLNESESAISPCAEGGFAEHPDLCRTDSSQSETVPYGLAKLCAAYTGRARAQTHPVPSRPYSTERPRRVPNSERTGLAAYGRDNSNGGKSCGNCYQHPSILPNQCATQSSAYQQNASYAQDSRKAPCYNSPALASDLERTLPNTYDLHVASETVCGSAESPVTNSYEPTASLSS</sequence>